<feature type="transmembrane region" description="Helical" evidence="11">
    <location>
        <begin position="389"/>
        <end position="414"/>
    </location>
</feature>
<feature type="binding site" evidence="6">
    <location>
        <position position="463"/>
    </location>
    <ligand>
        <name>Na(+)</name>
        <dbReference type="ChEBI" id="CHEBI:29101"/>
        <label>1</label>
    </ligand>
</feature>
<dbReference type="PROSITE" id="PS00610">
    <property type="entry name" value="NA_NEUROTRAN_SYMP_1"/>
    <property type="match status" value="1"/>
</dbReference>
<evidence type="ECO:0000256" key="2">
    <source>
        <dbReference type="ARBA" id="ARBA00022448"/>
    </source>
</evidence>
<feature type="transmembrane region" description="Helical" evidence="11">
    <location>
        <begin position="612"/>
        <end position="632"/>
    </location>
</feature>
<dbReference type="PANTHER" id="PTHR11616">
    <property type="entry name" value="SODIUM/CHLORIDE DEPENDENT TRANSPORTER"/>
    <property type="match status" value="1"/>
</dbReference>
<evidence type="ECO:0000256" key="8">
    <source>
        <dbReference type="RuleBase" id="RU003732"/>
    </source>
</evidence>
<dbReference type="PROSITE" id="PS00754">
    <property type="entry name" value="NA_NEUROTRAN_SYMP_2"/>
    <property type="match status" value="1"/>
</dbReference>
<feature type="transmembrane region" description="Helical" evidence="11">
    <location>
        <begin position="150"/>
        <end position="177"/>
    </location>
</feature>
<feature type="transmembrane region" description="Helical" evidence="11">
    <location>
        <begin position="78"/>
        <end position="95"/>
    </location>
</feature>
<keyword evidence="6" id="KW-0915">Sodium</keyword>
<keyword evidence="8" id="KW-0769">Symport</keyword>
<feature type="transmembrane region" description="Helical" evidence="11">
    <location>
        <begin position="569"/>
        <end position="592"/>
    </location>
</feature>
<feature type="binding site" evidence="6">
    <location>
        <position position="86"/>
    </location>
    <ligand>
        <name>Na(+)</name>
        <dbReference type="ChEBI" id="CHEBI:29101"/>
        <label>1</label>
    </ligand>
</feature>
<dbReference type="Proteomes" id="UP000095280">
    <property type="component" value="Unplaced"/>
</dbReference>
<feature type="transmembrane region" description="Helical" evidence="11">
    <location>
        <begin position="278"/>
        <end position="298"/>
    </location>
</feature>
<name>A0A1I8GIB2_9PLAT</name>
<keyword evidence="9" id="KW-0175">Coiled coil</keyword>
<evidence type="ECO:0000256" key="6">
    <source>
        <dbReference type="PIRSR" id="PIRSR600175-1"/>
    </source>
</evidence>
<sequence>MEQPVDPMSTRPTGVGATNEGYVSMETDVKEIRAAVDKLERNQTELMVQLAKKRGLSIAFEGGDENAERGNWTGKLDFFLSCLGCAVGLGNVWRFPYLCYKNGGGAFLIPFLAFLVFSGTPIFMMELSLGQFTSCGPLRCWEFAPGLRGMGVSMVLVSALVAIYYNVLMAWSIWYLFASFTSVLPWSYCGSWSSQVCSSRLSTVNSSCNHLPDVYIDNQTGINGTCWLEKNGTRSLFGIYDVELANSVNYTARSESIEFLNYVSLQDKLGSISNLGPLRWDMSLCLALAWIVVCLSLIKGIKSSGKVVYFTALFPYVVMFILLVRGLTLPGASEGVWFLLRPQMHKLREATVWKDAAVQIFYSLSTGGGGLITLASYNRFRTDVVRDTMAVVVSDFFTSILSGVVVFSFLGFLANETGIDLDKVVDSGVSLAFIVYPQVVTKLPVSPLWAILFFLMLVTLGLDSQFTMVETLITAVQDQWPQARKYKALLIISASTVMFLIGLSMCTPGGPELLTIFDDYSGSWNVMALSVLECLAVAWIYGARRFANDIGVMTGPLVCGCVPWRLTKWWWILCWGLISPAFLAVIMVYSWVDFAPSQYAGRELPTWSQAVGWLMTSSVLIIGAIVSARVVWRLRRTPRLLLRPTAFWGPALPQFRQAVAAEGYAKDFCVDPPTTIDKAATNASIDKSSAAGTVRPAIVPQLYETMVYPLVRKPQHRVPNGDESSIASDSRRSSCNADGSDDDGSVITGALNELRVQCPNCAHRFPLSEGLLMADPADDETAAAAADTSPAAAGTAANAMMEPTTGFGGPSGSVESLANDFATSGNETLLRVAPESGQCDPSYPVTNFGITCDAAGETQPPNDDTKTSQPVSRCFQILNWTVEQLEKVICDPNDRRIRKISSITQCDIEVRSEMAQSRFGAPKNFCILRANQPVSIEQCQNLLKRQLSWVMKPRAQDSEITR</sequence>
<keyword evidence="12" id="KW-1185">Reference proteome</keyword>
<keyword evidence="2 8" id="KW-0813">Transport</keyword>
<feature type="binding site" evidence="6">
    <location>
        <position position="460"/>
    </location>
    <ligand>
        <name>Na(+)</name>
        <dbReference type="ChEBI" id="CHEBI:29101"/>
        <label>1</label>
    </ligand>
</feature>
<evidence type="ECO:0000256" key="4">
    <source>
        <dbReference type="ARBA" id="ARBA00022989"/>
    </source>
</evidence>
<evidence type="ECO:0000313" key="13">
    <source>
        <dbReference type="WBParaSite" id="maker-uti_cns_0001957-snap-gene-0.10-mRNA-1"/>
    </source>
</evidence>
<evidence type="ECO:0000256" key="10">
    <source>
        <dbReference type="SAM" id="MobiDB-lite"/>
    </source>
</evidence>
<dbReference type="PRINTS" id="PR00176">
    <property type="entry name" value="NANEUSMPORT"/>
</dbReference>
<evidence type="ECO:0000256" key="7">
    <source>
        <dbReference type="PIRSR" id="PIRSR600175-2"/>
    </source>
</evidence>
<keyword evidence="6" id="KW-0479">Metal-binding</keyword>
<evidence type="ECO:0000256" key="3">
    <source>
        <dbReference type="ARBA" id="ARBA00022692"/>
    </source>
</evidence>
<evidence type="ECO:0000313" key="12">
    <source>
        <dbReference type="Proteomes" id="UP000095280"/>
    </source>
</evidence>
<dbReference type="GO" id="GO:0005886">
    <property type="term" value="C:plasma membrane"/>
    <property type="evidence" value="ECO:0007669"/>
    <property type="project" value="TreeGrafter"/>
</dbReference>
<dbReference type="InterPro" id="IPR000175">
    <property type="entry name" value="Na/ntran_symport"/>
</dbReference>
<feature type="transmembrane region" description="Helical" evidence="11">
    <location>
        <begin position="307"/>
        <end position="327"/>
    </location>
</feature>
<feature type="transmembrane region" description="Helical" evidence="11">
    <location>
        <begin position="448"/>
        <end position="476"/>
    </location>
</feature>
<dbReference type="AlphaFoldDB" id="A0A1I8GIB2"/>
<keyword evidence="4 11" id="KW-1133">Transmembrane helix</keyword>
<feature type="transmembrane region" description="Helical" evidence="11">
    <location>
        <begin position="522"/>
        <end position="543"/>
    </location>
</feature>
<feature type="transmembrane region" description="Helical" evidence="11">
    <location>
        <begin position="488"/>
        <end position="510"/>
    </location>
</feature>
<reference evidence="13" key="1">
    <citation type="submission" date="2016-11" db="UniProtKB">
        <authorList>
            <consortium name="WormBaseParasite"/>
        </authorList>
    </citation>
    <scope>IDENTIFICATION</scope>
</reference>
<feature type="binding site" evidence="6">
    <location>
        <position position="84"/>
    </location>
    <ligand>
        <name>Na(+)</name>
        <dbReference type="ChEBI" id="CHEBI:29101"/>
        <label>1</label>
    </ligand>
</feature>
<feature type="disulfide bond" evidence="7">
    <location>
        <begin position="189"/>
        <end position="197"/>
    </location>
</feature>
<feature type="binding site" evidence="6">
    <location>
        <position position="91"/>
    </location>
    <ligand>
        <name>Na(+)</name>
        <dbReference type="ChEBI" id="CHEBI:29101"/>
        <label>1</label>
    </ligand>
</feature>
<proteinExistence type="inferred from homology"/>
<dbReference type="GO" id="GO:0046872">
    <property type="term" value="F:metal ion binding"/>
    <property type="evidence" value="ECO:0007669"/>
    <property type="project" value="UniProtKB-KW"/>
</dbReference>
<dbReference type="Pfam" id="PF00209">
    <property type="entry name" value="SNF"/>
    <property type="match status" value="1"/>
</dbReference>
<accession>A0A1I8GIB2</accession>
<feature type="coiled-coil region" evidence="9">
    <location>
        <begin position="22"/>
        <end position="49"/>
    </location>
</feature>
<comment type="subcellular location">
    <subcellularLocation>
        <location evidence="1">Membrane</location>
        <topology evidence="1">Multi-pass membrane protein</topology>
    </subcellularLocation>
</comment>
<feature type="transmembrane region" description="Helical" evidence="11">
    <location>
        <begin position="107"/>
        <end position="129"/>
    </location>
</feature>
<dbReference type="SUPFAM" id="SSF161070">
    <property type="entry name" value="SNF-like"/>
    <property type="match status" value="1"/>
</dbReference>
<feature type="binding site" evidence="6">
    <location>
        <position position="87"/>
    </location>
    <ligand>
        <name>Na(+)</name>
        <dbReference type="ChEBI" id="CHEBI:29101"/>
        <label>1</label>
    </ligand>
</feature>
<comment type="similarity">
    <text evidence="8">Belongs to the sodium:neurotransmitter symporter (SNF) (TC 2.A.22) family.</text>
</comment>
<evidence type="ECO:0000256" key="1">
    <source>
        <dbReference type="ARBA" id="ARBA00004141"/>
    </source>
</evidence>
<organism evidence="12 13">
    <name type="scientific">Macrostomum lignano</name>
    <dbReference type="NCBI Taxonomy" id="282301"/>
    <lineage>
        <taxon>Eukaryota</taxon>
        <taxon>Metazoa</taxon>
        <taxon>Spiralia</taxon>
        <taxon>Lophotrochozoa</taxon>
        <taxon>Platyhelminthes</taxon>
        <taxon>Rhabditophora</taxon>
        <taxon>Macrostomorpha</taxon>
        <taxon>Macrostomida</taxon>
        <taxon>Macrostomidae</taxon>
        <taxon>Macrostomum</taxon>
    </lineage>
</organism>
<evidence type="ECO:0000256" key="9">
    <source>
        <dbReference type="SAM" id="Coils"/>
    </source>
</evidence>
<feature type="region of interest" description="Disordered" evidence="10">
    <location>
        <begin position="714"/>
        <end position="741"/>
    </location>
</feature>
<evidence type="ECO:0000256" key="11">
    <source>
        <dbReference type="SAM" id="Phobius"/>
    </source>
</evidence>
<protein>
    <recommendedName>
        <fullName evidence="8">Transporter</fullName>
    </recommendedName>
</protein>
<dbReference type="WBParaSite" id="maker-uti_cns_0001957-snap-gene-0.10-mRNA-1">
    <property type="protein sequence ID" value="maker-uti_cns_0001957-snap-gene-0.10-mRNA-1"/>
    <property type="gene ID" value="maker-uti_cns_0001957-snap-gene-0.10"/>
</dbReference>
<keyword evidence="3 8" id="KW-0812">Transmembrane</keyword>
<feature type="binding site" evidence="6">
    <location>
        <position position="464"/>
    </location>
    <ligand>
        <name>Na(+)</name>
        <dbReference type="ChEBI" id="CHEBI:29101"/>
        <label>1</label>
    </ligand>
</feature>
<feature type="transmembrane region" description="Helical" evidence="11">
    <location>
        <begin position="356"/>
        <end position="377"/>
    </location>
</feature>
<dbReference type="PANTHER" id="PTHR11616:SF240">
    <property type="entry name" value="BLOATED TUBULES, ISOFORM B-RELATED"/>
    <property type="match status" value="1"/>
</dbReference>
<dbReference type="GO" id="GO:0015375">
    <property type="term" value="F:glycine:sodium symporter activity"/>
    <property type="evidence" value="ECO:0007669"/>
    <property type="project" value="TreeGrafter"/>
</dbReference>
<dbReference type="PROSITE" id="PS50267">
    <property type="entry name" value="NA_NEUROTRAN_SYMP_3"/>
    <property type="match status" value="1"/>
</dbReference>
<keyword evidence="7" id="KW-1015">Disulfide bond</keyword>
<keyword evidence="5 11" id="KW-0472">Membrane</keyword>
<feature type="binding site" evidence="6">
    <location>
        <position position="363"/>
    </location>
    <ligand>
        <name>Na(+)</name>
        <dbReference type="ChEBI" id="CHEBI:29101"/>
        <label>1</label>
    </ligand>
</feature>
<evidence type="ECO:0000256" key="5">
    <source>
        <dbReference type="ARBA" id="ARBA00023136"/>
    </source>
</evidence>
<dbReference type="InterPro" id="IPR037272">
    <property type="entry name" value="SNS_sf"/>
</dbReference>